<dbReference type="RefSeq" id="WP_164038436.1">
    <property type="nucleotide sequence ID" value="NZ_JAAGNZ010000001.1"/>
</dbReference>
<evidence type="ECO:0000313" key="2">
    <source>
        <dbReference type="Proteomes" id="UP000477386"/>
    </source>
</evidence>
<keyword evidence="2" id="KW-1185">Reference proteome</keyword>
<name>A0A6M0IIV8_9BACT</name>
<gene>
    <name evidence="1" type="ORF">GK091_12930</name>
</gene>
<evidence type="ECO:0000313" key="1">
    <source>
        <dbReference type="EMBL" id="NEU67787.1"/>
    </source>
</evidence>
<protein>
    <submittedName>
        <fullName evidence="1">Uncharacterized protein</fullName>
    </submittedName>
</protein>
<comment type="caution">
    <text evidence="1">The sequence shown here is derived from an EMBL/GenBank/DDBJ whole genome shotgun (WGS) entry which is preliminary data.</text>
</comment>
<dbReference type="Proteomes" id="UP000477386">
    <property type="component" value="Unassembled WGS sequence"/>
</dbReference>
<dbReference type="AlphaFoldDB" id="A0A6M0IIV8"/>
<dbReference type="EMBL" id="JAAGNZ010000001">
    <property type="protein sequence ID" value="NEU67787.1"/>
    <property type="molecule type" value="Genomic_DNA"/>
</dbReference>
<proteinExistence type="predicted"/>
<accession>A0A6M0IIV8</accession>
<organism evidence="1 2">
    <name type="scientific">Spirosoma agri</name>
    <dbReference type="NCBI Taxonomy" id="1987381"/>
    <lineage>
        <taxon>Bacteria</taxon>
        <taxon>Pseudomonadati</taxon>
        <taxon>Bacteroidota</taxon>
        <taxon>Cytophagia</taxon>
        <taxon>Cytophagales</taxon>
        <taxon>Cytophagaceae</taxon>
        <taxon>Spirosoma</taxon>
    </lineage>
</organism>
<sequence length="85" mass="9865">MNNTLSVRALTHRVVTHAAILWNEPRSEVYARIYAKLLYYYGIDLGSYPRSKNESLLCVAERIDVIDKVYRFAEAENLYLPLAEN</sequence>
<reference evidence="1 2" key="1">
    <citation type="submission" date="2020-02" db="EMBL/GenBank/DDBJ databases">
        <title>Draft genome sequence of two Spirosoma agri KCTC 52727 and Spirosoma terrae KCTC 52035.</title>
        <authorList>
            <person name="Rojas J."/>
            <person name="Ambika Manirajan B."/>
            <person name="Ratering S."/>
            <person name="Suarez C."/>
            <person name="Schnell S."/>
        </authorList>
    </citation>
    <scope>NUCLEOTIDE SEQUENCE [LARGE SCALE GENOMIC DNA]</scope>
    <source>
        <strain evidence="1 2">KCTC 52727</strain>
    </source>
</reference>